<gene>
    <name evidence="1" type="ORF">G4177_04320</name>
</gene>
<dbReference type="EMBL" id="JAAIYO010000001">
    <property type="protein sequence ID" value="MBE4747403.1"/>
    <property type="molecule type" value="Genomic_DNA"/>
</dbReference>
<evidence type="ECO:0008006" key="3">
    <source>
        <dbReference type="Google" id="ProtNLM"/>
    </source>
</evidence>
<protein>
    <recommendedName>
        <fullName evidence="3">Metallo-mystery pair system four-Cys motif protein</fullName>
    </recommendedName>
</protein>
<dbReference type="Proteomes" id="UP001516472">
    <property type="component" value="Unassembled WGS sequence"/>
</dbReference>
<reference evidence="1 2" key="1">
    <citation type="submission" date="2020-02" db="EMBL/GenBank/DDBJ databases">
        <authorList>
            <person name="Babadi Z.K."/>
            <person name="Risdian C."/>
            <person name="Ebrahimipour G.H."/>
            <person name="Wink J."/>
        </authorList>
    </citation>
    <scope>NUCLEOTIDE SEQUENCE [LARGE SCALE GENOMIC DNA]</scope>
    <source>
        <strain evidence="1 2">ZKHCc1 1396</strain>
    </source>
</reference>
<proteinExistence type="predicted"/>
<dbReference type="RefSeq" id="WP_193346794.1">
    <property type="nucleotide sequence ID" value="NZ_CBCSIP010000051.1"/>
</dbReference>
<organism evidence="1 2">
    <name type="scientific">Corallococcus soli</name>
    <dbReference type="NCBI Taxonomy" id="2710757"/>
    <lineage>
        <taxon>Bacteria</taxon>
        <taxon>Pseudomonadati</taxon>
        <taxon>Myxococcota</taxon>
        <taxon>Myxococcia</taxon>
        <taxon>Myxococcales</taxon>
        <taxon>Cystobacterineae</taxon>
        <taxon>Myxococcaceae</taxon>
        <taxon>Corallococcus</taxon>
    </lineage>
</organism>
<sequence length="265" mass="27746">MSLPVSLLLSRWNVGGIRALGALVSLSLAGCSGGETKVMSLAELSGRTLTYALTDVDDEETPDAQGAHRFTVSYSVVDGPCSRFADDVTATLNGQPMTLVPGGASDVGGRADACENSRAYFNYDPGAWSREPVGDITVQLQDATQTVRLVLQGAKAKRRFAFQGEGTPDKLRVGQTYTFLWEPASEVPGPVSVVLMREGGRAPGTLTATQEGGKVGITIPTTTPQANHLLSLEASLAGIVRECSGVASCDGTVFHSEDFVIAVVP</sequence>
<keyword evidence="2" id="KW-1185">Reference proteome</keyword>
<comment type="caution">
    <text evidence="1">The sequence shown here is derived from an EMBL/GenBank/DDBJ whole genome shotgun (WGS) entry which is preliminary data.</text>
</comment>
<evidence type="ECO:0000313" key="2">
    <source>
        <dbReference type="Proteomes" id="UP001516472"/>
    </source>
</evidence>
<evidence type="ECO:0000313" key="1">
    <source>
        <dbReference type="EMBL" id="MBE4747403.1"/>
    </source>
</evidence>
<name>A0ABR9PHL6_9BACT</name>
<accession>A0ABR9PHL6</accession>